<evidence type="ECO:0000256" key="2">
    <source>
        <dbReference type="SAM" id="SignalP"/>
    </source>
</evidence>
<dbReference type="SUPFAM" id="SSF54001">
    <property type="entry name" value="Cysteine proteinases"/>
    <property type="match status" value="1"/>
</dbReference>
<dbReference type="GO" id="GO:0008233">
    <property type="term" value="F:peptidase activity"/>
    <property type="evidence" value="ECO:0007669"/>
    <property type="project" value="UniProtKB-KW"/>
</dbReference>
<gene>
    <name evidence="4" type="ORF">ADUPG1_012765</name>
</gene>
<dbReference type="GO" id="GO:0006508">
    <property type="term" value="P:proteolysis"/>
    <property type="evidence" value="ECO:0007669"/>
    <property type="project" value="UniProtKB-KW"/>
</dbReference>
<reference evidence="4" key="1">
    <citation type="submission" date="2022-03" db="EMBL/GenBank/DDBJ databases">
        <title>Draft genome sequence of Aduncisulcus paluster, a free-living microaerophilic Fornicata.</title>
        <authorList>
            <person name="Yuyama I."/>
            <person name="Kume K."/>
            <person name="Tamura T."/>
            <person name="Inagaki Y."/>
            <person name="Hashimoto T."/>
        </authorList>
    </citation>
    <scope>NUCLEOTIDE SEQUENCE</scope>
    <source>
        <strain evidence="4">NY0171</strain>
    </source>
</reference>
<dbReference type="Pfam" id="PF00112">
    <property type="entry name" value="Peptidase_C1"/>
    <property type="match status" value="1"/>
</dbReference>
<accession>A0ABQ5K491</accession>
<feature type="non-terminal residue" evidence="4">
    <location>
        <position position="204"/>
    </location>
</feature>
<keyword evidence="4" id="KW-0378">Hydrolase</keyword>
<dbReference type="SMART" id="SM00645">
    <property type="entry name" value="Pept_C1"/>
    <property type="match status" value="1"/>
</dbReference>
<dbReference type="InterPro" id="IPR038765">
    <property type="entry name" value="Papain-like_cys_pep_sf"/>
</dbReference>
<keyword evidence="2" id="KW-0732">Signal</keyword>
<protein>
    <submittedName>
        <fullName evidence="4">Papain family cysteine protease</fullName>
    </submittedName>
</protein>
<feature type="chain" id="PRO_5046457910" evidence="2">
    <location>
        <begin position="18"/>
        <end position="204"/>
    </location>
</feature>
<dbReference type="InterPro" id="IPR013128">
    <property type="entry name" value="Peptidase_C1A"/>
</dbReference>
<proteinExistence type="inferred from homology"/>
<dbReference type="InterPro" id="IPR000169">
    <property type="entry name" value="Pept_cys_AS"/>
</dbReference>
<dbReference type="Proteomes" id="UP001057375">
    <property type="component" value="Unassembled WGS sequence"/>
</dbReference>
<keyword evidence="5" id="KW-1185">Reference proteome</keyword>
<dbReference type="PROSITE" id="PS00139">
    <property type="entry name" value="THIOL_PROTEASE_CYS"/>
    <property type="match status" value="1"/>
</dbReference>
<comment type="caution">
    <text evidence="4">The sequence shown here is derived from an EMBL/GenBank/DDBJ whole genome shotgun (WGS) entry which is preliminary data.</text>
</comment>
<organism evidence="4 5">
    <name type="scientific">Aduncisulcus paluster</name>
    <dbReference type="NCBI Taxonomy" id="2918883"/>
    <lineage>
        <taxon>Eukaryota</taxon>
        <taxon>Metamonada</taxon>
        <taxon>Carpediemonas-like organisms</taxon>
        <taxon>Aduncisulcus</taxon>
    </lineage>
</organism>
<dbReference type="InterPro" id="IPR000668">
    <property type="entry name" value="Peptidase_C1A_C"/>
</dbReference>
<comment type="similarity">
    <text evidence="1">Belongs to the peptidase C1 family.</text>
</comment>
<dbReference type="PANTHER" id="PTHR12411">
    <property type="entry name" value="CYSTEINE PROTEASE FAMILY C1-RELATED"/>
    <property type="match status" value="1"/>
</dbReference>
<keyword evidence="4" id="KW-0645">Protease</keyword>
<evidence type="ECO:0000313" key="4">
    <source>
        <dbReference type="EMBL" id="GKT24530.1"/>
    </source>
</evidence>
<feature type="signal peptide" evidence="2">
    <location>
        <begin position="1"/>
        <end position="17"/>
    </location>
</feature>
<name>A0ABQ5K491_9EUKA</name>
<evidence type="ECO:0000256" key="1">
    <source>
        <dbReference type="ARBA" id="ARBA00008455"/>
    </source>
</evidence>
<dbReference type="EMBL" id="BQXS01012529">
    <property type="protein sequence ID" value="GKT24530.1"/>
    <property type="molecule type" value="Genomic_DNA"/>
</dbReference>
<evidence type="ECO:0000259" key="3">
    <source>
        <dbReference type="SMART" id="SM00645"/>
    </source>
</evidence>
<dbReference type="Gene3D" id="3.90.70.10">
    <property type="entry name" value="Cysteine proteinases"/>
    <property type="match status" value="1"/>
</dbReference>
<evidence type="ECO:0000313" key="5">
    <source>
        <dbReference type="Proteomes" id="UP001057375"/>
    </source>
</evidence>
<sequence>MKYLSVIFASIIAIAFAYSHSAYVASQVAGRTSLWTPGEVTRFASRQDFLNAIMSEIPETPRGYPVQQFVMNDDLPDEFDSVDQWGDVCPKIGEVRDQQSCGSCWAFSSSESLGDRFCIATNGDLLQDEFLSPQWLVSCDPYDNGCNGGNGARVGFFFKKDGTVTDDCDPYVSGDGVTIPECPNACADGSQPDRKYYGKSSTLI</sequence>
<feature type="domain" description="Peptidase C1A papain C-terminal" evidence="3">
    <location>
        <begin position="75"/>
        <end position="204"/>
    </location>
</feature>